<keyword evidence="3" id="KW-0472">Membrane</keyword>
<feature type="region of interest" description="Disordered" evidence="2">
    <location>
        <begin position="294"/>
        <end position="392"/>
    </location>
</feature>
<protein>
    <recommendedName>
        <fullName evidence="4">Purple acid phosphatase N-terminal domain-containing protein</fullName>
    </recommendedName>
</protein>
<dbReference type="Pfam" id="PF16656">
    <property type="entry name" value="Pur_ac_phosph_N"/>
    <property type="match status" value="1"/>
</dbReference>
<dbReference type="CDD" id="cd00063">
    <property type="entry name" value="FN3"/>
    <property type="match status" value="1"/>
</dbReference>
<dbReference type="Gene3D" id="3.60.21.10">
    <property type="match status" value="1"/>
</dbReference>
<feature type="transmembrane region" description="Helical" evidence="3">
    <location>
        <begin position="9"/>
        <end position="32"/>
    </location>
</feature>
<feature type="domain" description="Purple acid phosphatase N-terminal" evidence="4">
    <location>
        <begin position="45"/>
        <end position="121"/>
    </location>
</feature>
<dbReference type="PANTHER" id="PTHR22953">
    <property type="entry name" value="ACID PHOSPHATASE RELATED"/>
    <property type="match status" value="1"/>
</dbReference>
<dbReference type="GO" id="GO:0003993">
    <property type="term" value="F:acid phosphatase activity"/>
    <property type="evidence" value="ECO:0007669"/>
    <property type="project" value="InterPro"/>
</dbReference>
<proteinExistence type="predicted"/>
<evidence type="ECO:0000256" key="1">
    <source>
        <dbReference type="ARBA" id="ARBA00022729"/>
    </source>
</evidence>
<evidence type="ECO:0000259" key="4">
    <source>
        <dbReference type="Pfam" id="PF16656"/>
    </source>
</evidence>
<feature type="compositionally biased region" description="Basic and acidic residues" evidence="2">
    <location>
        <begin position="294"/>
        <end position="321"/>
    </location>
</feature>
<dbReference type="Proteomes" id="UP000187085">
    <property type="component" value="Unassembled WGS sequence"/>
</dbReference>
<keyword evidence="1" id="KW-0732">Signal</keyword>
<keyword evidence="6" id="KW-1185">Reference proteome</keyword>
<dbReference type="InterPro" id="IPR008963">
    <property type="entry name" value="Purple_acid_Pase-like_N"/>
</dbReference>
<keyword evidence="3" id="KW-0812">Transmembrane</keyword>
<dbReference type="STRING" id="554083.BKD30_06365"/>
<dbReference type="EMBL" id="MRDE01000035">
    <property type="protein sequence ID" value="OMH25169.1"/>
    <property type="molecule type" value="Genomic_DNA"/>
</dbReference>
<gene>
    <name evidence="5" type="ORF">BKD30_06365</name>
</gene>
<dbReference type="InterPro" id="IPR029052">
    <property type="entry name" value="Metallo-depent_PP-like"/>
</dbReference>
<evidence type="ECO:0000313" key="6">
    <source>
        <dbReference type="Proteomes" id="UP000187085"/>
    </source>
</evidence>
<name>A0A1R1LCC7_9MICC</name>
<dbReference type="PANTHER" id="PTHR22953:SF153">
    <property type="entry name" value="PURPLE ACID PHOSPHATASE"/>
    <property type="match status" value="1"/>
</dbReference>
<dbReference type="Gene3D" id="2.60.40.380">
    <property type="entry name" value="Purple acid phosphatase-like, N-terminal"/>
    <property type="match status" value="1"/>
</dbReference>
<evidence type="ECO:0000256" key="2">
    <source>
        <dbReference type="SAM" id="MobiDB-lite"/>
    </source>
</evidence>
<sequence length="466" mass="50123">MGAFVRRRFAVLITVGVAVVVLVMATVIVGLARPPAVDANDEILTNFGDTPTSMVLHWRGPDSTVAYGTDSSYGKTATARPPAITPVDTTGPFWQVTLDGLTPGTVYHYRIGNGADHTFKTAPTGDFRWVDIADAGTTFKDPAAGAKCATPWIGDHWKQIAAEKPDFVTFGGDTSYANKCGVGAVHQFFNDVKPVSTIAAMMFAWGNHEYGGVTSPPAPPGTPRDRLSNYKSRITMPNAQTLANDTPTRLDRPGCPAVAPATTNSCQGNDWGWFDAGGIRFILWPEVGIWGCDGGREVQERPDHASRPEGPEHPDDRDHRPPSGGEQHRRRGPVAGRADQRGGRPAHQVRQAAAVHRAPPARCGGDDTEERSDLPGQRRRRRRGGALPHQAVGIREGRLPLPHLPPVAPARHGQRQHHEAGVHLRSGLRVQPDEGRVQAGGRALHRQPRPAAEGVAVRVSGSFGLV</sequence>
<dbReference type="AlphaFoldDB" id="A0A1R1LCC7"/>
<organism evidence="5 6">
    <name type="scientific">Tersicoccus phoenicis</name>
    <dbReference type="NCBI Taxonomy" id="554083"/>
    <lineage>
        <taxon>Bacteria</taxon>
        <taxon>Bacillati</taxon>
        <taxon>Actinomycetota</taxon>
        <taxon>Actinomycetes</taxon>
        <taxon>Micrococcales</taxon>
        <taxon>Micrococcaceae</taxon>
        <taxon>Tersicoccus</taxon>
    </lineage>
</organism>
<dbReference type="GO" id="GO:0046872">
    <property type="term" value="F:metal ion binding"/>
    <property type="evidence" value="ECO:0007669"/>
    <property type="project" value="InterPro"/>
</dbReference>
<dbReference type="SUPFAM" id="SSF56300">
    <property type="entry name" value="Metallo-dependent phosphatases"/>
    <property type="match status" value="1"/>
</dbReference>
<dbReference type="InterPro" id="IPR003961">
    <property type="entry name" value="FN3_dom"/>
</dbReference>
<evidence type="ECO:0000256" key="3">
    <source>
        <dbReference type="SAM" id="Phobius"/>
    </source>
</evidence>
<dbReference type="InterPro" id="IPR015914">
    <property type="entry name" value="PAPs_N"/>
</dbReference>
<dbReference type="InterPro" id="IPR039331">
    <property type="entry name" value="PAPs-like"/>
</dbReference>
<keyword evidence="3" id="KW-1133">Transmembrane helix</keyword>
<evidence type="ECO:0000313" key="5">
    <source>
        <dbReference type="EMBL" id="OMH25169.1"/>
    </source>
</evidence>
<accession>A0A1R1LCC7</accession>
<dbReference type="SUPFAM" id="SSF49363">
    <property type="entry name" value="Purple acid phosphatase, N-terminal domain"/>
    <property type="match status" value="1"/>
</dbReference>
<reference evidence="5 6" key="1">
    <citation type="submission" date="2016-12" db="EMBL/GenBank/DDBJ databases">
        <title>Draft genome of Tersicoccus phoenicis 1P05MA.</title>
        <authorList>
            <person name="Nakajima Y."/>
            <person name="Yoshizawa S."/>
            <person name="Nakamura K."/>
            <person name="Ogura Y."/>
            <person name="Hayashi T."/>
            <person name="Kogure K."/>
        </authorList>
    </citation>
    <scope>NUCLEOTIDE SEQUENCE [LARGE SCALE GENOMIC DNA]</scope>
    <source>
        <strain evidence="5 6">1p05MA</strain>
    </source>
</reference>
<comment type="caution">
    <text evidence="5">The sequence shown here is derived from an EMBL/GenBank/DDBJ whole genome shotgun (WGS) entry which is preliminary data.</text>
</comment>